<dbReference type="Proteomes" id="UP001597076">
    <property type="component" value="Unassembled WGS sequence"/>
</dbReference>
<organism evidence="4 5">
    <name type="scientific">Haloarchaeobius amylolyticus</name>
    <dbReference type="NCBI Taxonomy" id="1198296"/>
    <lineage>
        <taxon>Archaea</taxon>
        <taxon>Methanobacteriati</taxon>
        <taxon>Methanobacteriota</taxon>
        <taxon>Stenosarchaea group</taxon>
        <taxon>Halobacteria</taxon>
        <taxon>Halobacteriales</taxon>
        <taxon>Halorubellaceae</taxon>
        <taxon>Haloarchaeobius</taxon>
    </lineage>
</organism>
<dbReference type="PANTHER" id="PTHR42736:SF1">
    <property type="entry name" value="PROTEIN-GLUTAMINE GAMMA-GLUTAMYLTRANSFERASE"/>
    <property type="match status" value="1"/>
</dbReference>
<keyword evidence="5" id="KW-1185">Reference proteome</keyword>
<protein>
    <submittedName>
        <fullName evidence="4">TransglutaminaseTgpA domain-containing protein</fullName>
    </submittedName>
</protein>
<keyword evidence="2" id="KW-0812">Transmembrane</keyword>
<keyword evidence="2" id="KW-0472">Membrane</keyword>
<dbReference type="Pfam" id="PF13559">
    <property type="entry name" value="DUF4129"/>
    <property type="match status" value="1"/>
</dbReference>
<evidence type="ECO:0000256" key="2">
    <source>
        <dbReference type="SAM" id="Phobius"/>
    </source>
</evidence>
<feature type="transmembrane region" description="Helical" evidence="2">
    <location>
        <begin position="108"/>
        <end position="130"/>
    </location>
</feature>
<dbReference type="InterPro" id="IPR025403">
    <property type="entry name" value="TgpA-like_C"/>
</dbReference>
<dbReference type="SUPFAM" id="SSF54001">
    <property type="entry name" value="Cysteine proteinases"/>
    <property type="match status" value="1"/>
</dbReference>
<dbReference type="SMART" id="SM00460">
    <property type="entry name" value="TGc"/>
    <property type="match status" value="1"/>
</dbReference>
<feature type="compositionally biased region" description="Acidic residues" evidence="1">
    <location>
        <begin position="546"/>
        <end position="569"/>
    </location>
</feature>
<dbReference type="InterPro" id="IPR038765">
    <property type="entry name" value="Papain-like_cys_pep_sf"/>
</dbReference>
<feature type="transmembrane region" description="Helical" evidence="2">
    <location>
        <begin position="184"/>
        <end position="201"/>
    </location>
</feature>
<dbReference type="EMBL" id="JBHUDI010000004">
    <property type="protein sequence ID" value="MFD1563136.1"/>
    <property type="molecule type" value="Genomic_DNA"/>
</dbReference>
<dbReference type="InterPro" id="IPR002931">
    <property type="entry name" value="Transglutaminase-like"/>
</dbReference>
<evidence type="ECO:0000313" key="4">
    <source>
        <dbReference type="EMBL" id="MFD1563136.1"/>
    </source>
</evidence>
<dbReference type="Pfam" id="PF11992">
    <property type="entry name" value="TgpA_N"/>
    <property type="match status" value="1"/>
</dbReference>
<feature type="transmembrane region" description="Helical" evidence="2">
    <location>
        <begin position="213"/>
        <end position="233"/>
    </location>
</feature>
<dbReference type="Gene3D" id="3.10.620.30">
    <property type="match status" value="1"/>
</dbReference>
<dbReference type="Pfam" id="PF01841">
    <property type="entry name" value="Transglut_core"/>
    <property type="match status" value="1"/>
</dbReference>
<feature type="transmembrane region" description="Helical" evidence="2">
    <location>
        <begin position="136"/>
        <end position="155"/>
    </location>
</feature>
<feature type="transmembrane region" description="Helical" evidence="2">
    <location>
        <begin position="160"/>
        <end position="178"/>
    </location>
</feature>
<feature type="compositionally biased region" description="Polar residues" evidence="1">
    <location>
        <begin position="590"/>
        <end position="603"/>
    </location>
</feature>
<dbReference type="PANTHER" id="PTHR42736">
    <property type="entry name" value="PROTEIN-GLUTAMINE GAMMA-GLUTAMYLTRANSFERASE"/>
    <property type="match status" value="1"/>
</dbReference>
<gene>
    <name evidence="4" type="ORF">ACFR99_06220</name>
</gene>
<feature type="transmembrane region" description="Helical" evidence="2">
    <location>
        <begin position="85"/>
        <end position="101"/>
    </location>
</feature>
<keyword evidence="2" id="KW-1133">Transmembrane helix</keyword>
<comment type="caution">
    <text evidence="4">The sequence shown here is derived from an EMBL/GenBank/DDBJ whole genome shotgun (WGS) entry which is preliminary data.</text>
</comment>
<evidence type="ECO:0000256" key="1">
    <source>
        <dbReference type="SAM" id="MobiDB-lite"/>
    </source>
</evidence>
<feature type="compositionally biased region" description="Low complexity" evidence="1">
    <location>
        <begin position="570"/>
        <end position="579"/>
    </location>
</feature>
<dbReference type="InterPro" id="IPR021878">
    <property type="entry name" value="TgpA_N"/>
</dbReference>
<proteinExistence type="predicted"/>
<dbReference type="AlphaFoldDB" id="A0ABD6BDI6"/>
<dbReference type="InterPro" id="IPR052901">
    <property type="entry name" value="Bact_TGase-like"/>
</dbReference>
<dbReference type="RefSeq" id="WP_390285428.1">
    <property type="nucleotide sequence ID" value="NZ_JBHUDI010000004.1"/>
</dbReference>
<feature type="domain" description="Transglutaminase-like" evidence="3">
    <location>
        <begin position="457"/>
        <end position="527"/>
    </location>
</feature>
<feature type="region of interest" description="Disordered" evidence="1">
    <location>
        <begin position="541"/>
        <end position="623"/>
    </location>
</feature>
<name>A0ABD6BDI6_9EURY</name>
<evidence type="ECO:0000259" key="3">
    <source>
        <dbReference type="SMART" id="SM00460"/>
    </source>
</evidence>
<sequence>MSTDASGRTDERMRSIETDGTAGPRFGAARSIALACVVVLTASYVSVLYGITQIVGGSRALFAVVVVMLVAATALARLIRPPTAAALALAAAGIGFAYYFASAGVDPSIVVTAAGTIVSDTVALVTGLPLLRMVQAGVWTLGFVPAPVFLSWYLAMRGRYGLAVVPGGAALGFLVLTGDAGTHVTVVGTLAAIGAVAAGELERRGGSLRQVDLLAALFALAVVLSLSVTVVPGQPAAPTHLSQGEPGTLEATLDTAPQRSGIAGEVELSPAVRFTVESDQRSYWRTGVYDRFTGDEWVRTGRSSRYDGDLASPPSDVETVEQTITPETELGVMPVAPQPIALEGDVTRRTTVSGHGQPRPDTPLSAGESYTVVSGVVDPDPAALRAAGTDYPDAVTDRYLQTPESTSSEFRTRTAEITADAETPYDTAVSIERHLDSSKEYSLSVTKPDGNVAEEFTTEMEAGYCVYFATAMTQMLRTEGVPARYVTGYTSGQQVDDDTYVVRGLDAHAWVEVYFPEHGWVRFDPTPGDGREDVHTDRLEQARETGDEDVDTGDSADVMDPDEPSDPTSDESITQPEPNETTDPDEPNESSPTNQRNETNETPSDPPSDPATGTTDTDSANESPLVPITRETAALGLVALVGLATGARRTDAATRLRRELGLYWHGRRRDPNRDAERAFARLERLLARQYRPRRRSESARAYLQALSATDTDDAPSIDPRIERVVDYYERATYGTGVSRAQADEAIAIVDDLTRDRIPVINRLR</sequence>
<feature type="compositionally biased region" description="Polar residues" evidence="1">
    <location>
        <begin position="611"/>
        <end position="622"/>
    </location>
</feature>
<reference evidence="4 5" key="1">
    <citation type="journal article" date="2019" name="Int. J. Syst. Evol. Microbiol.">
        <title>The Global Catalogue of Microorganisms (GCM) 10K type strain sequencing project: providing services to taxonomists for standard genome sequencing and annotation.</title>
        <authorList>
            <consortium name="The Broad Institute Genomics Platform"/>
            <consortium name="The Broad Institute Genome Sequencing Center for Infectious Disease"/>
            <person name="Wu L."/>
            <person name="Ma J."/>
        </authorList>
    </citation>
    <scope>NUCLEOTIDE SEQUENCE [LARGE SCALE GENOMIC DNA]</scope>
    <source>
        <strain evidence="4 5">CGMCC 1.12230</strain>
    </source>
</reference>
<evidence type="ECO:0000313" key="5">
    <source>
        <dbReference type="Proteomes" id="UP001597076"/>
    </source>
</evidence>
<feature type="transmembrane region" description="Helical" evidence="2">
    <location>
        <begin position="32"/>
        <end position="51"/>
    </location>
</feature>
<feature type="transmembrane region" description="Helical" evidence="2">
    <location>
        <begin position="60"/>
        <end position="79"/>
    </location>
</feature>
<accession>A0ABD6BDI6</accession>